<evidence type="ECO:0000256" key="2">
    <source>
        <dbReference type="ARBA" id="ARBA00022840"/>
    </source>
</evidence>
<dbReference type="EC" id="5.6.2.3" evidence="3"/>
<feature type="binding site" evidence="3">
    <location>
        <begin position="343"/>
        <end position="347"/>
    </location>
    <ligand>
        <name>ATP</name>
        <dbReference type="ChEBI" id="CHEBI:30616"/>
    </ligand>
</feature>
<feature type="domain" description="AAA+ ATPase" evidence="5">
    <location>
        <begin position="332"/>
        <end position="472"/>
    </location>
</feature>
<dbReference type="PANTHER" id="PTHR43788:SF6">
    <property type="entry name" value="DNA HELICASE B"/>
    <property type="match status" value="1"/>
</dbReference>
<evidence type="ECO:0000259" key="4">
    <source>
        <dbReference type="SMART" id="SM00278"/>
    </source>
</evidence>
<dbReference type="NCBIfam" id="TIGR01448">
    <property type="entry name" value="recD_rel"/>
    <property type="match status" value="1"/>
</dbReference>
<dbReference type="Gene3D" id="1.10.150.20">
    <property type="entry name" value="5' to 3' exonuclease, C-terminal subdomain"/>
    <property type="match status" value="1"/>
</dbReference>
<evidence type="ECO:0000313" key="6">
    <source>
        <dbReference type="EMBL" id="NBH62724.1"/>
    </source>
</evidence>
<dbReference type="Proteomes" id="UP000446866">
    <property type="component" value="Unassembled WGS sequence"/>
</dbReference>
<keyword evidence="3 6" id="KW-0347">Helicase</keyword>
<dbReference type="InterPro" id="IPR027785">
    <property type="entry name" value="UvrD-like_helicase_C"/>
</dbReference>
<dbReference type="HAMAP" id="MF_01488">
    <property type="entry name" value="RecD2"/>
    <property type="match status" value="1"/>
</dbReference>
<dbReference type="InterPro" id="IPR006345">
    <property type="entry name" value="RecD2"/>
</dbReference>
<dbReference type="Pfam" id="PF13604">
    <property type="entry name" value="AAA_30"/>
    <property type="match status" value="1"/>
</dbReference>
<dbReference type="AlphaFoldDB" id="A0A845QMU8"/>
<dbReference type="InterPro" id="IPR027417">
    <property type="entry name" value="P-loop_NTPase"/>
</dbReference>
<feature type="domain" description="Helix-hairpin-helix DNA-binding motif class 1" evidence="4">
    <location>
        <begin position="81"/>
        <end position="102"/>
    </location>
</feature>
<evidence type="ECO:0000313" key="7">
    <source>
        <dbReference type="Proteomes" id="UP000446866"/>
    </source>
</evidence>
<dbReference type="GO" id="GO:0009338">
    <property type="term" value="C:exodeoxyribonuclease V complex"/>
    <property type="evidence" value="ECO:0007669"/>
    <property type="project" value="TreeGrafter"/>
</dbReference>
<organism evidence="6 7">
    <name type="scientific">Anaerotruncus colihominis</name>
    <dbReference type="NCBI Taxonomy" id="169435"/>
    <lineage>
        <taxon>Bacteria</taxon>
        <taxon>Bacillati</taxon>
        <taxon>Bacillota</taxon>
        <taxon>Clostridia</taxon>
        <taxon>Eubacteriales</taxon>
        <taxon>Oscillospiraceae</taxon>
        <taxon>Anaerotruncus</taxon>
    </lineage>
</organism>
<keyword evidence="3" id="KW-0413">Isomerase</keyword>
<dbReference type="SUPFAM" id="SSF52540">
    <property type="entry name" value="P-loop containing nucleoside triphosphate hydrolases"/>
    <property type="match status" value="1"/>
</dbReference>
<protein>
    <recommendedName>
        <fullName evidence="3">ATP-dependent RecD2 DNA helicase</fullName>
        <ecNumber evidence="3">5.6.2.3</ecNumber>
    </recommendedName>
    <alternativeName>
        <fullName evidence="3">DNA 5'-3' helicase subunit RecD2</fullName>
    </alternativeName>
</protein>
<dbReference type="GO" id="GO:0006310">
    <property type="term" value="P:DNA recombination"/>
    <property type="evidence" value="ECO:0007669"/>
    <property type="project" value="InterPro"/>
</dbReference>
<dbReference type="CDD" id="cd17933">
    <property type="entry name" value="DEXSc_RecD-like"/>
    <property type="match status" value="1"/>
</dbReference>
<dbReference type="InterPro" id="IPR029493">
    <property type="entry name" value="RecD2-like_HHH"/>
</dbReference>
<dbReference type="GO" id="GO:0003677">
    <property type="term" value="F:DNA binding"/>
    <property type="evidence" value="ECO:0007669"/>
    <property type="project" value="UniProtKB-UniRule"/>
</dbReference>
<keyword evidence="7" id="KW-1185">Reference proteome</keyword>
<dbReference type="Gene3D" id="2.30.30.940">
    <property type="match status" value="1"/>
</dbReference>
<evidence type="ECO:0000259" key="5">
    <source>
        <dbReference type="SMART" id="SM00382"/>
    </source>
</evidence>
<accession>A0A845QMU8</accession>
<dbReference type="InterPro" id="IPR050534">
    <property type="entry name" value="Coronavir_polyprotein_1ab"/>
</dbReference>
<dbReference type="EMBL" id="QXWK01000032">
    <property type="protein sequence ID" value="NBH62724.1"/>
    <property type="molecule type" value="Genomic_DNA"/>
</dbReference>
<dbReference type="InterPro" id="IPR041451">
    <property type="entry name" value="RecD2_SH13"/>
</dbReference>
<dbReference type="RefSeq" id="WP_160203009.1">
    <property type="nucleotide sequence ID" value="NZ_QXWK01000032.1"/>
</dbReference>
<dbReference type="Pfam" id="PF14520">
    <property type="entry name" value="HHH_5"/>
    <property type="match status" value="1"/>
</dbReference>
<dbReference type="InterPro" id="IPR003583">
    <property type="entry name" value="Hlx-hairpin-Hlx_DNA-bd_motif"/>
</dbReference>
<dbReference type="Gene3D" id="3.40.50.300">
    <property type="entry name" value="P-loop containing nucleotide triphosphate hydrolases"/>
    <property type="match status" value="2"/>
</dbReference>
<evidence type="ECO:0000256" key="3">
    <source>
        <dbReference type="HAMAP-Rule" id="MF_01488"/>
    </source>
</evidence>
<dbReference type="Pfam" id="PF18335">
    <property type="entry name" value="SH3_13"/>
    <property type="match status" value="1"/>
</dbReference>
<dbReference type="GO" id="GO:0005524">
    <property type="term" value="F:ATP binding"/>
    <property type="evidence" value="ECO:0007669"/>
    <property type="project" value="UniProtKB-UniRule"/>
</dbReference>
<dbReference type="Gene3D" id="1.10.10.2220">
    <property type="match status" value="1"/>
</dbReference>
<comment type="catalytic activity">
    <reaction evidence="3">
        <text>ATP + H2O = ADP + phosphate + H(+)</text>
        <dbReference type="Rhea" id="RHEA:13065"/>
        <dbReference type="ChEBI" id="CHEBI:15377"/>
        <dbReference type="ChEBI" id="CHEBI:15378"/>
        <dbReference type="ChEBI" id="CHEBI:30616"/>
        <dbReference type="ChEBI" id="CHEBI:43474"/>
        <dbReference type="ChEBI" id="CHEBI:456216"/>
        <dbReference type="EC" id="5.6.2.3"/>
    </reaction>
</comment>
<dbReference type="Pfam" id="PF23139">
    <property type="entry name" value="OB_YrrC"/>
    <property type="match status" value="1"/>
</dbReference>
<dbReference type="GO" id="GO:0006281">
    <property type="term" value="P:DNA repair"/>
    <property type="evidence" value="ECO:0007669"/>
    <property type="project" value="InterPro"/>
</dbReference>
<sequence>MEEKQGIITEIIFHNEDNGYTIAIMETDDEYFTVVGSLPSCAPGFRYKLRGTFKVHPTYGEQFAFSEFEEVLPTGIAGIEGFLASGVIRGIGPKMASAIVAKFGEDTFEIMEREPHRLTLVSGIGPKKAEAIAEAFAAHREFAEVSMFFQEYGVSAEYALKLYKVYGADAVELISENPYRLVEEVYGIGFHKADNIAAKMGIEPESPFRIRSGIKYGLSYFAGEGNTYMPQEELCERVGQLLDVSRQLVYENMVDMAFEGEIQLDTLKGQTVVYLYVYYLAEQKICRNLAAIENAGLKSLSVDIDSMISMTQRQTGIELSAQQVSAVKSSLTSGISVITGGPGTGKTTIINTLINIFEQSQFKVAIAAPTGRAAKRITETSGHYASTVHRLLEYYYSSEEDTMRFGKTSEDPLKYDVVIVDEASMIDLLLMQGLTEAIKPGTRLIMVGDYDQLPSVGAGNVLRDIIESEYVHTVKLKEIFRQAQESMIVVNAHRINEGEYPFVNSKDKDFFFMERASEKQIVDLLVQLITKRLSAYYEGIVPVRDIQLLTPVRKGALGCIALNKVLQEALNPPREDLTEKKFGDKLFRENDKVMQIRNNYEIGWKKRRDFSEGQGVFNGDVGFIEKIDKEYNQMTVIFDEDKYVTYEFSQLDELELAYAITVHKSQGSEFPIVVMPISWFPPMLATRNLLYTAVTRGKQVVVLVGGEQKMNAMIDNNRIKMRYSGLRYRLEELLEVGIG</sequence>
<feature type="domain" description="Helix-hairpin-helix DNA-binding motif class 1" evidence="4">
    <location>
        <begin position="180"/>
        <end position="199"/>
    </location>
</feature>
<dbReference type="InterPro" id="IPR010994">
    <property type="entry name" value="RuvA_2-like"/>
</dbReference>
<keyword evidence="3" id="KW-0378">Hydrolase</keyword>
<name>A0A845QMU8_9FIRM</name>
<dbReference type="GO" id="GO:0043139">
    <property type="term" value="F:5'-3' DNA helicase activity"/>
    <property type="evidence" value="ECO:0007669"/>
    <property type="project" value="UniProtKB-UniRule"/>
</dbReference>
<dbReference type="Pfam" id="PF13538">
    <property type="entry name" value="UvrD_C_2"/>
    <property type="match status" value="1"/>
</dbReference>
<evidence type="ECO:0000256" key="1">
    <source>
        <dbReference type="ARBA" id="ARBA00022741"/>
    </source>
</evidence>
<reference evidence="6 7" key="1">
    <citation type="submission" date="2018-08" db="EMBL/GenBank/DDBJ databases">
        <title>Murine metabolic-syndrome-specific gut microbial biobank.</title>
        <authorList>
            <person name="Liu C."/>
        </authorList>
    </citation>
    <scope>NUCLEOTIDE SEQUENCE [LARGE SCALE GENOMIC DNA]</scope>
    <source>
        <strain evidence="6 7">28</strain>
    </source>
</reference>
<comment type="function">
    <text evidence="3">DNA-dependent ATPase and ATP-dependent 5'-3' DNA helicase. Has no activity on blunt DNA or DNA with 3'-overhangs, requires at least 10 bases of 5'-ssDNA for helicase activity.</text>
</comment>
<dbReference type="CDD" id="cd18809">
    <property type="entry name" value="SF1_C_RecD"/>
    <property type="match status" value="1"/>
</dbReference>
<dbReference type="InterPro" id="IPR003593">
    <property type="entry name" value="AAA+_ATPase"/>
</dbReference>
<dbReference type="SMART" id="SM00278">
    <property type="entry name" value="HhH1"/>
    <property type="match status" value="3"/>
</dbReference>
<dbReference type="SMART" id="SM00382">
    <property type="entry name" value="AAA"/>
    <property type="match status" value="1"/>
</dbReference>
<comment type="similarity">
    <text evidence="3">Belongs to the RecD family. RecD2 subfamily.</text>
</comment>
<dbReference type="Pfam" id="PF14490">
    <property type="entry name" value="HHH_RecD2"/>
    <property type="match status" value="1"/>
</dbReference>
<keyword evidence="1 3" id="KW-0547">Nucleotide-binding</keyword>
<dbReference type="InterPro" id="IPR055446">
    <property type="entry name" value="RecD2_N_OB"/>
</dbReference>
<gene>
    <name evidence="3" type="primary">recD2</name>
    <name evidence="6" type="ORF">D0435_13800</name>
</gene>
<keyword evidence="3" id="KW-0238">DNA-binding</keyword>
<dbReference type="PANTHER" id="PTHR43788">
    <property type="entry name" value="DNA2/NAM7 HELICASE FAMILY MEMBER"/>
    <property type="match status" value="1"/>
</dbReference>
<keyword evidence="2 3" id="KW-0067">ATP-binding</keyword>
<proteinExistence type="inferred from homology"/>
<feature type="domain" description="Helix-hairpin-helix DNA-binding motif class 1" evidence="4">
    <location>
        <begin position="116"/>
        <end position="135"/>
    </location>
</feature>
<dbReference type="SUPFAM" id="SSF47781">
    <property type="entry name" value="RuvA domain 2-like"/>
    <property type="match status" value="1"/>
</dbReference>
<comment type="caution">
    <text evidence="6">The sequence shown here is derived from an EMBL/GenBank/DDBJ whole genome shotgun (WGS) entry which is preliminary data.</text>
</comment>
<dbReference type="GO" id="GO:0016787">
    <property type="term" value="F:hydrolase activity"/>
    <property type="evidence" value="ECO:0007669"/>
    <property type="project" value="UniProtKB-KW"/>
</dbReference>
<dbReference type="GO" id="GO:0017116">
    <property type="term" value="F:single-stranded DNA helicase activity"/>
    <property type="evidence" value="ECO:0007669"/>
    <property type="project" value="TreeGrafter"/>
</dbReference>